<feature type="coiled-coil region" evidence="9">
    <location>
        <begin position="580"/>
        <end position="650"/>
    </location>
</feature>
<keyword evidence="14" id="KW-1185">Reference proteome</keyword>
<evidence type="ECO:0000259" key="11">
    <source>
        <dbReference type="Pfam" id="PF09377"/>
    </source>
</evidence>
<organism evidence="13 14">
    <name type="scientific">Petrolisthes cinctipes</name>
    <name type="common">Flat porcelain crab</name>
    <dbReference type="NCBI Taxonomy" id="88211"/>
    <lineage>
        <taxon>Eukaryota</taxon>
        <taxon>Metazoa</taxon>
        <taxon>Ecdysozoa</taxon>
        <taxon>Arthropoda</taxon>
        <taxon>Crustacea</taxon>
        <taxon>Multicrustacea</taxon>
        <taxon>Malacostraca</taxon>
        <taxon>Eumalacostraca</taxon>
        <taxon>Eucarida</taxon>
        <taxon>Decapoda</taxon>
        <taxon>Pleocyemata</taxon>
        <taxon>Anomura</taxon>
        <taxon>Galatheoidea</taxon>
        <taxon>Porcellanidae</taxon>
        <taxon>Petrolisthes</taxon>
    </lineage>
</organism>
<dbReference type="InterPro" id="IPR018023">
    <property type="entry name" value="Ribosome_mat_SBDS_CS"/>
</dbReference>
<dbReference type="PANTHER" id="PTHR10927:SF1">
    <property type="entry name" value="RIBOSOME MATURATION PROTEIN SBDS"/>
    <property type="match status" value="1"/>
</dbReference>
<keyword evidence="5" id="KW-0963">Cytoplasm</keyword>
<keyword evidence="9" id="KW-0175">Coiled coil</keyword>
<evidence type="ECO:0000256" key="9">
    <source>
        <dbReference type="SAM" id="Coils"/>
    </source>
</evidence>
<dbReference type="GO" id="GO:0042256">
    <property type="term" value="P:cytosolic ribosome assembly"/>
    <property type="evidence" value="ECO:0007669"/>
    <property type="project" value="InterPro"/>
</dbReference>
<dbReference type="InterPro" id="IPR002140">
    <property type="entry name" value="Sdo1/SBDS"/>
</dbReference>
<evidence type="ECO:0000256" key="7">
    <source>
        <dbReference type="ARBA" id="ARBA00023242"/>
    </source>
</evidence>
<comment type="subunit">
    <text evidence="8">Associates with the 60S ribosomal subunit.</text>
</comment>
<dbReference type="Gene3D" id="3.30.1250.10">
    <property type="entry name" value="Ribosome maturation protein SBDS, N-terminal domain"/>
    <property type="match status" value="1"/>
</dbReference>
<dbReference type="InterPro" id="IPR036786">
    <property type="entry name" value="Ribosome_mat_SBDS_N_sf"/>
</dbReference>
<sequence>MKKGGKRFEIACYKNKVLSWRQKIEKDLDEVLQSETVFTNVSKGQVAKKEELLKCFGSDDQKKICVDILEKGELQVSDKERHANQEASVKEIASIVSDKCINPETQTPYTVTMIERAMKDLHFSLNPKRNNKQQALDVIKQLTEVMPIQRAQMKVRVTIPGKEAKKLKEKVVHLITIESETFDPDLTMVGLIEPGHFRTIEETVVGPTRDVEKMSLTEDFEGMALADGSPENKEALQRSLATYRYENALVKTELAATLERHTREIDELTHKYQAQVREVERQHSELESRLSGVQEKEGEQLRKIQQTNLQLQQKIKMLQEEAEEGVRIQEKLGEHKQQMEEQLQQTNLSHQAAMETLRGERNQLSETVDRLRGELEKERITSRELTTTLSTERHQYQLIKSRVTEVEQQCRVQLTTLEAEAAQLRQEREADNAAAARRVKELEKRIEEERNSTVEARQHVEAREVELERNAAEERQTHLSTSHQLTLQNAQLQEKIKTLEGKLRSLEEGRDRAVKEAETEVERATERLHQCERDRAVLEGRVAGLEGMEESLRRERQTTSTLRQDLHLQHTQVEQLSALTTQLYQTIQQLKDKASEMEKQSEAGKAERERLQQSRLQEVADLRMTHQEEVEQLRARVVALQAQISDRNTKYLDECTQLKQKVRTYARLIKKLRYRVELGGAEVERLAAQRAALEADCVPSASYVRLHTRLKDLTRRHNEFAAFIKGFGELQTAMPEILELTSCVEAVGQNLNRLEEEQKHCLSELESL</sequence>
<feature type="domain" description="Ribosome maturation protein SDO1/SBDS C-terminal" evidence="12">
    <location>
        <begin position="153"/>
        <end position="204"/>
    </location>
</feature>
<dbReference type="AlphaFoldDB" id="A0AAE1BU50"/>
<dbReference type="Pfam" id="PF20268">
    <property type="entry name" value="SBDS_C"/>
    <property type="match status" value="1"/>
</dbReference>
<evidence type="ECO:0000259" key="12">
    <source>
        <dbReference type="Pfam" id="PF20268"/>
    </source>
</evidence>
<dbReference type="Gene3D" id="1.10.10.900">
    <property type="entry name" value="SBDS protein C-terminal domain, subdomain 1"/>
    <property type="match status" value="1"/>
</dbReference>
<dbReference type="EMBL" id="JAWQEG010006389">
    <property type="protein sequence ID" value="KAK3854995.1"/>
    <property type="molecule type" value="Genomic_DNA"/>
</dbReference>
<evidence type="ECO:0000259" key="10">
    <source>
        <dbReference type="Pfam" id="PF01172"/>
    </source>
</evidence>
<dbReference type="Proteomes" id="UP001286313">
    <property type="component" value="Unassembled WGS sequence"/>
</dbReference>
<dbReference type="PANTHER" id="PTHR10927">
    <property type="entry name" value="RIBOSOME MATURATION PROTEIN SBDS"/>
    <property type="match status" value="1"/>
</dbReference>
<keyword evidence="6" id="KW-0690">Ribosome biogenesis</keyword>
<evidence type="ECO:0000256" key="5">
    <source>
        <dbReference type="ARBA" id="ARBA00022490"/>
    </source>
</evidence>
<evidence type="ECO:0000256" key="4">
    <source>
        <dbReference type="ARBA" id="ARBA00014814"/>
    </source>
</evidence>
<dbReference type="Pfam" id="PF01172">
    <property type="entry name" value="SBDS_N"/>
    <property type="match status" value="1"/>
</dbReference>
<dbReference type="InterPro" id="IPR039100">
    <property type="entry name" value="Sdo1/SBDS-like"/>
</dbReference>
<dbReference type="GO" id="GO:0005737">
    <property type="term" value="C:cytoplasm"/>
    <property type="evidence" value="ECO:0007669"/>
    <property type="project" value="UniProtKB-SubCell"/>
</dbReference>
<dbReference type="Pfam" id="PF09377">
    <property type="entry name" value="SBDS_domain_II"/>
    <property type="match status" value="1"/>
</dbReference>
<evidence type="ECO:0000313" key="13">
    <source>
        <dbReference type="EMBL" id="KAK3854995.1"/>
    </source>
</evidence>
<reference evidence="13" key="1">
    <citation type="submission" date="2023-10" db="EMBL/GenBank/DDBJ databases">
        <title>Genome assemblies of two species of porcelain crab, Petrolisthes cinctipes and Petrolisthes manimaculis (Anomura: Porcellanidae).</title>
        <authorList>
            <person name="Angst P."/>
        </authorList>
    </citation>
    <scope>NUCLEOTIDE SEQUENCE</scope>
    <source>
        <strain evidence="13">PB745_01</strain>
        <tissue evidence="13">Gill</tissue>
    </source>
</reference>
<evidence type="ECO:0000256" key="3">
    <source>
        <dbReference type="ARBA" id="ARBA00007433"/>
    </source>
</evidence>
<dbReference type="PROSITE" id="PS01267">
    <property type="entry name" value="UPF0023"/>
    <property type="match status" value="1"/>
</dbReference>
<dbReference type="Gene3D" id="3.30.70.240">
    <property type="match status" value="1"/>
</dbReference>
<feature type="coiled-coil region" evidence="9">
    <location>
        <begin position="407"/>
        <end position="541"/>
    </location>
</feature>
<evidence type="ECO:0000256" key="6">
    <source>
        <dbReference type="ARBA" id="ARBA00022517"/>
    </source>
</evidence>
<accession>A0AAE1BU50</accession>
<dbReference type="SUPFAM" id="SSF109728">
    <property type="entry name" value="Hypothetical protein AF0491, middle domain"/>
    <property type="match status" value="1"/>
</dbReference>
<dbReference type="GO" id="GO:0005634">
    <property type="term" value="C:nucleus"/>
    <property type="evidence" value="ECO:0007669"/>
    <property type="project" value="UniProtKB-SubCell"/>
</dbReference>
<dbReference type="SUPFAM" id="SSF89895">
    <property type="entry name" value="FYSH domain"/>
    <property type="match status" value="1"/>
</dbReference>
<dbReference type="NCBIfam" id="TIGR00291">
    <property type="entry name" value="RNA_SBDS"/>
    <property type="match status" value="1"/>
</dbReference>
<evidence type="ECO:0000256" key="8">
    <source>
        <dbReference type="ARBA" id="ARBA00049708"/>
    </source>
</evidence>
<feature type="domain" description="Ribosome maturation protein SDO1/SBDS N-terminal" evidence="10">
    <location>
        <begin position="1"/>
        <end position="81"/>
    </location>
</feature>
<comment type="caution">
    <text evidence="13">The sequence shown here is derived from an EMBL/GenBank/DDBJ whole genome shotgun (WGS) entry which is preliminary data.</text>
</comment>
<evidence type="ECO:0000256" key="2">
    <source>
        <dbReference type="ARBA" id="ARBA00004496"/>
    </source>
</evidence>
<comment type="similarity">
    <text evidence="3">Belongs to the SDO1/SBDS family.</text>
</comment>
<keyword evidence="7" id="KW-0539">Nucleus</keyword>
<evidence type="ECO:0000256" key="1">
    <source>
        <dbReference type="ARBA" id="ARBA00004123"/>
    </source>
</evidence>
<name>A0AAE1BU50_PETCI</name>
<feature type="domain" description="Ribosome maturation protein SDO1/SBDS central" evidence="11">
    <location>
        <begin position="90"/>
        <end position="151"/>
    </location>
</feature>
<proteinExistence type="inferred from homology"/>
<gene>
    <name evidence="13" type="ORF">Pcinc_038572</name>
</gene>
<dbReference type="InterPro" id="IPR046928">
    <property type="entry name" value="SDO1/SBDS_C"/>
</dbReference>
<evidence type="ECO:0000313" key="14">
    <source>
        <dbReference type="Proteomes" id="UP001286313"/>
    </source>
</evidence>
<dbReference type="InterPro" id="IPR037188">
    <property type="entry name" value="Sdo1/SBDS_central_sf"/>
</dbReference>
<dbReference type="InterPro" id="IPR018978">
    <property type="entry name" value="SDO1/SBDS_central"/>
</dbReference>
<protein>
    <recommendedName>
        <fullName evidence="4">Ribosome maturation protein SBDS</fullName>
    </recommendedName>
</protein>
<comment type="subcellular location">
    <subcellularLocation>
        <location evidence="2">Cytoplasm</location>
    </subcellularLocation>
    <subcellularLocation>
        <location evidence="1">Nucleus</location>
    </subcellularLocation>
</comment>
<feature type="coiled-coil region" evidence="9">
    <location>
        <begin position="251"/>
        <end position="381"/>
    </location>
</feature>
<dbReference type="InterPro" id="IPR019783">
    <property type="entry name" value="SDO1/SBDS_N"/>
</dbReference>